<protein>
    <recommendedName>
        <fullName evidence="2">Death domain-containing protein</fullName>
    </recommendedName>
</protein>
<dbReference type="CDD" id="cd01670">
    <property type="entry name" value="Death"/>
    <property type="match status" value="1"/>
</dbReference>
<evidence type="ECO:0000313" key="3">
    <source>
        <dbReference type="EMBL" id="KAL3401488.1"/>
    </source>
</evidence>
<evidence type="ECO:0000259" key="2">
    <source>
        <dbReference type="PROSITE" id="PS50017"/>
    </source>
</evidence>
<keyword evidence="1" id="KW-0812">Transmembrane</keyword>
<dbReference type="EMBL" id="JBJJXI010000045">
    <property type="protein sequence ID" value="KAL3401488.1"/>
    <property type="molecule type" value="Genomic_DNA"/>
</dbReference>
<keyword evidence="1" id="KW-1133">Transmembrane helix</keyword>
<dbReference type="Proteomes" id="UP001627154">
    <property type="component" value="Unassembled WGS sequence"/>
</dbReference>
<name>A0ABD2X9G4_9HYME</name>
<reference evidence="3 4" key="1">
    <citation type="journal article" date="2024" name="bioRxiv">
        <title>A reference genome for Trichogramma kaykai: A tiny desert-dwelling parasitoid wasp with competing sex-ratio distorters.</title>
        <authorList>
            <person name="Culotta J."/>
            <person name="Lindsey A.R."/>
        </authorList>
    </citation>
    <scope>NUCLEOTIDE SEQUENCE [LARGE SCALE GENOMIC DNA]</scope>
    <source>
        <strain evidence="3 4">KSX58</strain>
    </source>
</reference>
<keyword evidence="1" id="KW-0472">Membrane</keyword>
<dbReference type="InterPro" id="IPR000488">
    <property type="entry name" value="Death_dom"/>
</dbReference>
<dbReference type="AlphaFoldDB" id="A0ABD2X9G4"/>
<dbReference type="PROSITE" id="PS50017">
    <property type="entry name" value="DEATH_DOMAIN"/>
    <property type="match status" value="1"/>
</dbReference>
<gene>
    <name evidence="3" type="ORF">TKK_005322</name>
</gene>
<dbReference type="Gene3D" id="1.10.533.10">
    <property type="entry name" value="Death Domain, Fas"/>
    <property type="match status" value="2"/>
</dbReference>
<evidence type="ECO:0000313" key="4">
    <source>
        <dbReference type="Proteomes" id="UP001627154"/>
    </source>
</evidence>
<organism evidence="3 4">
    <name type="scientific">Trichogramma kaykai</name>
    <dbReference type="NCBI Taxonomy" id="54128"/>
    <lineage>
        <taxon>Eukaryota</taxon>
        <taxon>Metazoa</taxon>
        <taxon>Ecdysozoa</taxon>
        <taxon>Arthropoda</taxon>
        <taxon>Hexapoda</taxon>
        <taxon>Insecta</taxon>
        <taxon>Pterygota</taxon>
        <taxon>Neoptera</taxon>
        <taxon>Endopterygota</taxon>
        <taxon>Hymenoptera</taxon>
        <taxon>Apocrita</taxon>
        <taxon>Proctotrupomorpha</taxon>
        <taxon>Chalcidoidea</taxon>
        <taxon>Trichogrammatidae</taxon>
        <taxon>Trichogramma</taxon>
    </lineage>
</organism>
<dbReference type="InterPro" id="IPR011029">
    <property type="entry name" value="DEATH-like_dom_sf"/>
</dbReference>
<sequence length="336" mass="39153">MIFNMEQYDKLISDVIAIAQDQMDTETLNNLKKVYCKNIRPRELETITNLETFLLALDKRNIISYDNTDILKIIGNKLKNKEITDLITTYNQQFQASETNILYHGKSYGHSNSEFQIINLFNTEKILTNYEAEEQMNYSFSMNPQSKNQHITKKISGNIFSFIDNKKHKKASQTKKCIILSFIAIINILLICCITWIILHLKSLALTPMESIENAMPASIPNFNFGFTLNQSHFYSTVPPDDPDKTLKTKVTNCISNHIGKHWIYICRHLNLSESLIDELEIKFLDQTDAYKRAMTEALNEYFSKNPQNWKREVLDALKDSKRNDIKKKVEDIFHF</sequence>
<comment type="caution">
    <text evidence="3">The sequence shown here is derived from an EMBL/GenBank/DDBJ whole genome shotgun (WGS) entry which is preliminary data.</text>
</comment>
<evidence type="ECO:0000256" key="1">
    <source>
        <dbReference type="SAM" id="Phobius"/>
    </source>
</evidence>
<proteinExistence type="predicted"/>
<keyword evidence="4" id="KW-1185">Reference proteome</keyword>
<feature type="transmembrane region" description="Helical" evidence="1">
    <location>
        <begin position="177"/>
        <end position="199"/>
    </location>
</feature>
<feature type="domain" description="Death" evidence="2">
    <location>
        <begin position="248"/>
        <end position="334"/>
    </location>
</feature>
<dbReference type="SUPFAM" id="SSF47986">
    <property type="entry name" value="DEATH domain"/>
    <property type="match status" value="2"/>
</dbReference>
<accession>A0ABD2X9G4</accession>